<sequence length="69" mass="7923">MNPPIPQNLFTTVEGHYWKFKKFQLGEPPATSNLDTPSCNPHSDPPIYGDCWYNCTSDDISGEEKRHRL</sequence>
<reference evidence="2" key="1">
    <citation type="journal article" date="2022" name="Mol. Ecol. Resour.">
        <title>The genomes of chicory, endive, great burdock and yacon provide insights into Asteraceae palaeo-polyploidization history and plant inulin production.</title>
        <authorList>
            <person name="Fan W."/>
            <person name="Wang S."/>
            <person name="Wang H."/>
            <person name="Wang A."/>
            <person name="Jiang F."/>
            <person name="Liu H."/>
            <person name="Zhao H."/>
            <person name="Xu D."/>
            <person name="Zhang Y."/>
        </authorList>
    </citation>
    <scope>NUCLEOTIDE SEQUENCE [LARGE SCALE GENOMIC DNA]</scope>
    <source>
        <strain evidence="2">cv. Punajuju</strain>
    </source>
</reference>
<accession>A0ACB9G6L6</accession>
<evidence type="ECO:0000313" key="2">
    <source>
        <dbReference type="Proteomes" id="UP001055811"/>
    </source>
</evidence>
<name>A0ACB9G6L6_CICIN</name>
<organism evidence="1 2">
    <name type="scientific">Cichorium intybus</name>
    <name type="common">Chicory</name>
    <dbReference type="NCBI Taxonomy" id="13427"/>
    <lineage>
        <taxon>Eukaryota</taxon>
        <taxon>Viridiplantae</taxon>
        <taxon>Streptophyta</taxon>
        <taxon>Embryophyta</taxon>
        <taxon>Tracheophyta</taxon>
        <taxon>Spermatophyta</taxon>
        <taxon>Magnoliopsida</taxon>
        <taxon>eudicotyledons</taxon>
        <taxon>Gunneridae</taxon>
        <taxon>Pentapetalae</taxon>
        <taxon>asterids</taxon>
        <taxon>campanulids</taxon>
        <taxon>Asterales</taxon>
        <taxon>Asteraceae</taxon>
        <taxon>Cichorioideae</taxon>
        <taxon>Cichorieae</taxon>
        <taxon>Cichoriinae</taxon>
        <taxon>Cichorium</taxon>
    </lineage>
</organism>
<protein>
    <submittedName>
        <fullName evidence="1">Uncharacterized protein</fullName>
    </submittedName>
</protein>
<reference evidence="1 2" key="2">
    <citation type="journal article" date="2022" name="Mol. Ecol. Resour.">
        <title>The genomes of chicory, endive, great burdock and yacon provide insights into Asteraceae paleo-polyploidization history and plant inulin production.</title>
        <authorList>
            <person name="Fan W."/>
            <person name="Wang S."/>
            <person name="Wang H."/>
            <person name="Wang A."/>
            <person name="Jiang F."/>
            <person name="Liu H."/>
            <person name="Zhao H."/>
            <person name="Xu D."/>
            <person name="Zhang Y."/>
        </authorList>
    </citation>
    <scope>NUCLEOTIDE SEQUENCE [LARGE SCALE GENOMIC DNA]</scope>
    <source>
        <strain evidence="2">cv. Punajuju</strain>
        <tissue evidence="1">Leaves</tissue>
    </source>
</reference>
<comment type="caution">
    <text evidence="1">The sequence shown here is derived from an EMBL/GenBank/DDBJ whole genome shotgun (WGS) entry which is preliminary data.</text>
</comment>
<gene>
    <name evidence="1" type="ORF">L2E82_08509</name>
</gene>
<evidence type="ECO:0000313" key="1">
    <source>
        <dbReference type="EMBL" id="KAI3779055.1"/>
    </source>
</evidence>
<dbReference type="Proteomes" id="UP001055811">
    <property type="component" value="Linkage Group LG02"/>
</dbReference>
<keyword evidence="2" id="KW-1185">Reference proteome</keyword>
<dbReference type="EMBL" id="CM042010">
    <property type="protein sequence ID" value="KAI3779055.1"/>
    <property type="molecule type" value="Genomic_DNA"/>
</dbReference>
<proteinExistence type="predicted"/>